<dbReference type="STRING" id="42155.A0A0R3QL30"/>
<dbReference type="GO" id="GO:0032543">
    <property type="term" value="P:mitochondrial translation"/>
    <property type="evidence" value="ECO:0007669"/>
    <property type="project" value="TreeGrafter"/>
</dbReference>
<dbReference type="Proteomes" id="UP000280834">
    <property type="component" value="Unassembled WGS sequence"/>
</dbReference>
<dbReference type="PANTHER" id="PTHR13479:SF66">
    <property type="entry name" value="LARGE RIBOSOMAL SUBUNIT PROTEIN ML66"/>
    <property type="match status" value="1"/>
</dbReference>
<keyword evidence="1" id="KW-0689">Ribosomal protein</keyword>
<keyword evidence="4" id="KW-1185">Reference proteome</keyword>
<dbReference type="SUPFAM" id="SSF46911">
    <property type="entry name" value="Ribosomal protein S18"/>
    <property type="match status" value="1"/>
</dbReference>
<dbReference type="AlphaFoldDB" id="A0A0R3QL30"/>
<organism evidence="5">
    <name type="scientific">Brugia timori</name>
    <dbReference type="NCBI Taxonomy" id="42155"/>
    <lineage>
        <taxon>Eukaryota</taxon>
        <taxon>Metazoa</taxon>
        <taxon>Ecdysozoa</taxon>
        <taxon>Nematoda</taxon>
        <taxon>Chromadorea</taxon>
        <taxon>Rhabditida</taxon>
        <taxon>Spirurina</taxon>
        <taxon>Spiruromorpha</taxon>
        <taxon>Filarioidea</taxon>
        <taxon>Onchocercidae</taxon>
        <taxon>Brugia</taxon>
    </lineage>
</organism>
<dbReference type="Gene3D" id="4.10.640.10">
    <property type="entry name" value="Ribosomal protein S18"/>
    <property type="match status" value="1"/>
</dbReference>
<evidence type="ECO:0000256" key="1">
    <source>
        <dbReference type="ARBA" id="ARBA00022980"/>
    </source>
</evidence>
<gene>
    <name evidence="3" type="ORF">BTMF_LOCUS6433</name>
</gene>
<name>A0A0R3QL30_9BILA</name>
<dbReference type="EMBL" id="UZAG01015596">
    <property type="protein sequence ID" value="VDO21770.1"/>
    <property type="molecule type" value="Genomic_DNA"/>
</dbReference>
<proteinExistence type="predicted"/>
<dbReference type="GO" id="GO:0005763">
    <property type="term" value="C:mitochondrial small ribosomal subunit"/>
    <property type="evidence" value="ECO:0007669"/>
    <property type="project" value="TreeGrafter"/>
</dbReference>
<evidence type="ECO:0000313" key="5">
    <source>
        <dbReference type="WBParaSite" id="BTMF_0000838201-mRNA-1"/>
    </source>
</evidence>
<reference evidence="3 4" key="2">
    <citation type="submission" date="2018-11" db="EMBL/GenBank/DDBJ databases">
        <authorList>
            <consortium name="Pathogen Informatics"/>
        </authorList>
    </citation>
    <scope>NUCLEOTIDE SEQUENCE [LARGE SCALE GENOMIC DNA]</scope>
</reference>
<protein>
    <submittedName>
        <fullName evidence="5">28S ribosomal protein S18a, mitochondrial</fullName>
    </submittedName>
</protein>
<evidence type="ECO:0000313" key="3">
    <source>
        <dbReference type="EMBL" id="VDO21770.1"/>
    </source>
</evidence>
<evidence type="ECO:0000256" key="2">
    <source>
        <dbReference type="ARBA" id="ARBA00023274"/>
    </source>
</evidence>
<dbReference type="GO" id="GO:0070181">
    <property type="term" value="F:small ribosomal subunit rRNA binding"/>
    <property type="evidence" value="ECO:0007669"/>
    <property type="project" value="TreeGrafter"/>
</dbReference>
<dbReference type="Pfam" id="PF01084">
    <property type="entry name" value="Ribosomal_S18"/>
    <property type="match status" value="1"/>
</dbReference>
<dbReference type="PANTHER" id="PTHR13479">
    <property type="entry name" value="30S RIBOSOMAL PROTEIN S18"/>
    <property type="match status" value="1"/>
</dbReference>
<sequence length="227" mass="26564">MCGLCVHFKFEGIGYDSSVYNAYNLLLMMQADQSGHVFLRATLRCSVMLYMLKPLPLLTGCYGRIFCWPKQFVTALALFKKRIDVKVEEDTTIVEVVDVADVDDRKVLKHSPETCTLCTCNVPIKIRYSDVLILEQFMRKDGTVLPQQLTGLCKKQQQRIERCVMQAHWAGLFPDRTTADFDRSGYKRFARYWNDDMDMYRLKEEVVPGSWYYIKRYNTRGVNFRKN</sequence>
<dbReference type="InterPro" id="IPR036870">
    <property type="entry name" value="Ribosomal_bS18_sf"/>
</dbReference>
<keyword evidence="2" id="KW-0687">Ribonucleoprotein</keyword>
<evidence type="ECO:0000313" key="4">
    <source>
        <dbReference type="Proteomes" id="UP000280834"/>
    </source>
</evidence>
<reference evidence="5" key="1">
    <citation type="submission" date="2017-02" db="UniProtKB">
        <authorList>
            <consortium name="WormBaseParasite"/>
        </authorList>
    </citation>
    <scope>IDENTIFICATION</scope>
</reference>
<dbReference type="WBParaSite" id="BTMF_0000838201-mRNA-1">
    <property type="protein sequence ID" value="BTMF_0000838201-mRNA-1"/>
    <property type="gene ID" value="BTMF_0000838201"/>
</dbReference>
<accession>A0A0R3QL30</accession>
<dbReference type="InterPro" id="IPR001648">
    <property type="entry name" value="Ribosomal_bS18"/>
</dbReference>
<dbReference type="GO" id="GO:0003735">
    <property type="term" value="F:structural constituent of ribosome"/>
    <property type="evidence" value="ECO:0007669"/>
    <property type="project" value="InterPro"/>
</dbReference>